<dbReference type="PANTHER" id="PTHR31268">
    <property type="match status" value="1"/>
</dbReference>
<dbReference type="Pfam" id="PF05691">
    <property type="entry name" value="Raffinose_syn"/>
    <property type="match status" value="2"/>
</dbReference>
<keyword evidence="1" id="KW-0119">Carbohydrate metabolism</keyword>
<gene>
    <name evidence="2" type="ORF">Sango_0783700</name>
</gene>
<dbReference type="AlphaFoldDB" id="A0AAE2C055"/>
<proteinExistence type="predicted"/>
<organism evidence="2 3">
    <name type="scientific">Sesamum angolense</name>
    <dbReference type="NCBI Taxonomy" id="2727404"/>
    <lineage>
        <taxon>Eukaryota</taxon>
        <taxon>Viridiplantae</taxon>
        <taxon>Streptophyta</taxon>
        <taxon>Embryophyta</taxon>
        <taxon>Tracheophyta</taxon>
        <taxon>Spermatophyta</taxon>
        <taxon>Magnoliopsida</taxon>
        <taxon>eudicotyledons</taxon>
        <taxon>Gunneridae</taxon>
        <taxon>Pentapetalae</taxon>
        <taxon>asterids</taxon>
        <taxon>lamiids</taxon>
        <taxon>Lamiales</taxon>
        <taxon>Pedaliaceae</taxon>
        <taxon>Sesamum</taxon>
    </lineage>
</organism>
<dbReference type="GO" id="GO:0016757">
    <property type="term" value="F:glycosyltransferase activity"/>
    <property type="evidence" value="ECO:0007669"/>
    <property type="project" value="UniProtKB-KW"/>
</dbReference>
<evidence type="ECO:0000256" key="1">
    <source>
        <dbReference type="ARBA" id="ARBA00023277"/>
    </source>
</evidence>
<reference evidence="2" key="2">
    <citation type="journal article" date="2024" name="Plant">
        <title>Genomic evolution and insights into agronomic trait innovations of Sesamum species.</title>
        <authorList>
            <person name="Miao H."/>
            <person name="Wang L."/>
            <person name="Qu L."/>
            <person name="Liu H."/>
            <person name="Sun Y."/>
            <person name="Le M."/>
            <person name="Wang Q."/>
            <person name="Wei S."/>
            <person name="Zheng Y."/>
            <person name="Lin W."/>
            <person name="Duan Y."/>
            <person name="Cao H."/>
            <person name="Xiong S."/>
            <person name="Wang X."/>
            <person name="Wei L."/>
            <person name="Li C."/>
            <person name="Ma Q."/>
            <person name="Ju M."/>
            <person name="Zhao R."/>
            <person name="Li G."/>
            <person name="Mu C."/>
            <person name="Tian Q."/>
            <person name="Mei H."/>
            <person name="Zhang T."/>
            <person name="Gao T."/>
            <person name="Zhang H."/>
        </authorList>
    </citation>
    <scope>NUCLEOTIDE SEQUENCE</scope>
    <source>
        <strain evidence="2">K16</strain>
    </source>
</reference>
<reference evidence="2" key="1">
    <citation type="submission" date="2020-06" db="EMBL/GenBank/DDBJ databases">
        <authorList>
            <person name="Li T."/>
            <person name="Hu X."/>
            <person name="Zhang T."/>
            <person name="Song X."/>
            <person name="Zhang H."/>
            <person name="Dai N."/>
            <person name="Sheng W."/>
            <person name="Hou X."/>
            <person name="Wei L."/>
        </authorList>
    </citation>
    <scope>NUCLEOTIDE SEQUENCE</scope>
    <source>
        <strain evidence="2">K16</strain>
        <tissue evidence="2">Leaf</tissue>
    </source>
</reference>
<keyword evidence="3" id="KW-1185">Reference proteome</keyword>
<evidence type="ECO:0000313" key="3">
    <source>
        <dbReference type="Proteomes" id="UP001289374"/>
    </source>
</evidence>
<dbReference type="Proteomes" id="UP001289374">
    <property type="component" value="Unassembled WGS sequence"/>
</dbReference>
<name>A0AAE2C055_9LAMI</name>
<keyword evidence="2" id="KW-0328">Glycosyltransferase</keyword>
<comment type="caution">
    <text evidence="2">The sequence shown here is derived from an EMBL/GenBank/DDBJ whole genome shotgun (WGS) entry which is preliminary data.</text>
</comment>
<accession>A0AAE2C055</accession>
<dbReference type="InterPro" id="IPR008811">
    <property type="entry name" value="Glycosyl_hydrolases_36"/>
</dbReference>
<keyword evidence="2" id="KW-0808">Transferase</keyword>
<dbReference type="EMBL" id="JACGWL010000004">
    <property type="protein sequence ID" value="KAK4404151.1"/>
    <property type="molecule type" value="Genomic_DNA"/>
</dbReference>
<sequence>MNKYTGVLGVYNCQGAAWNSIEKKSTFHQTNSEALTGYIRGRDVHLIEDISFDSNWNGKVALYSCMTDIDTGFSFAPLGLIDMFNAGGAIECLKYDIIDLKALVSMEVKGCGHFGAYSSSKPKTCTVGSSGVEFEFNSTSGLVTLYLPEMPPEDKKTHNVEIEL</sequence>
<evidence type="ECO:0000313" key="2">
    <source>
        <dbReference type="EMBL" id="KAK4404151.1"/>
    </source>
</evidence>
<protein>
    <submittedName>
        <fullName evidence="2">Galactinol--sucrose galactosyltransferase 6</fullName>
    </submittedName>
</protein>
<dbReference type="PANTHER" id="PTHR31268:SF5">
    <property type="entry name" value="GALACTINOL--SUCROSE GALACTOSYLTRANSFERASE 6-RELATED"/>
    <property type="match status" value="1"/>
</dbReference>